<dbReference type="EMBL" id="CAUOFW020009516">
    <property type="protein sequence ID" value="CAK9186304.1"/>
    <property type="molecule type" value="Genomic_DNA"/>
</dbReference>
<dbReference type="Proteomes" id="UP001642360">
    <property type="component" value="Unassembled WGS sequence"/>
</dbReference>
<reference evidence="1 2" key="1">
    <citation type="submission" date="2024-02" db="EMBL/GenBank/DDBJ databases">
        <authorList>
            <person name="Vignale AGUSTIN F."/>
            <person name="Sosa J E."/>
            <person name="Modenutti C."/>
        </authorList>
    </citation>
    <scope>NUCLEOTIDE SEQUENCE [LARGE SCALE GENOMIC DNA]</scope>
</reference>
<gene>
    <name evidence="1" type="ORF">ILEXP_LOCUS56783</name>
</gene>
<evidence type="ECO:0000313" key="1">
    <source>
        <dbReference type="EMBL" id="CAK9186304.1"/>
    </source>
</evidence>
<organism evidence="1 2">
    <name type="scientific">Ilex paraguariensis</name>
    <name type="common">yerba mate</name>
    <dbReference type="NCBI Taxonomy" id="185542"/>
    <lineage>
        <taxon>Eukaryota</taxon>
        <taxon>Viridiplantae</taxon>
        <taxon>Streptophyta</taxon>
        <taxon>Embryophyta</taxon>
        <taxon>Tracheophyta</taxon>
        <taxon>Spermatophyta</taxon>
        <taxon>Magnoliopsida</taxon>
        <taxon>eudicotyledons</taxon>
        <taxon>Gunneridae</taxon>
        <taxon>Pentapetalae</taxon>
        <taxon>asterids</taxon>
        <taxon>campanulids</taxon>
        <taxon>Aquifoliales</taxon>
        <taxon>Aquifoliaceae</taxon>
        <taxon>Ilex</taxon>
    </lineage>
</organism>
<accession>A0ABC8V069</accession>
<sequence length="319" mass="35649">MRDFLLLFNCYVVPGKGTSDLTHCIHSGRGGTKSLDKRKGGKWRILPILKRSLYQSHTIDKCWTRPQSNVATSSTPPPLEDHGSHRVAGCCTSFYFAVLSESGPITLEILKQLMSAITQKIEDLGLLLILQTWQIRYMDLLLLLPFPVIGFVDSGATSHMSGDIFLFLSLSPLPIKDSVNIADGTLLTLSHCGSMSSSRILHDIFSFSPLRTNLLSDKEWDPPSPETYTTHSARLLPLSRIKRLRSELRWRIRVKVFDFMLLKIGIKRDVCSYSAADMGCPKERIDTWWSLAGPGHATGQGSSNLSSSDRARLFSLLIR</sequence>
<proteinExistence type="predicted"/>
<keyword evidence="2" id="KW-1185">Reference proteome</keyword>
<protein>
    <submittedName>
        <fullName evidence="1">Uncharacterized protein</fullName>
    </submittedName>
</protein>
<comment type="caution">
    <text evidence="1">The sequence shown here is derived from an EMBL/GenBank/DDBJ whole genome shotgun (WGS) entry which is preliminary data.</text>
</comment>
<name>A0ABC8V069_9AQUA</name>
<feature type="non-terminal residue" evidence="1">
    <location>
        <position position="319"/>
    </location>
</feature>
<dbReference type="AlphaFoldDB" id="A0ABC8V069"/>
<evidence type="ECO:0000313" key="2">
    <source>
        <dbReference type="Proteomes" id="UP001642360"/>
    </source>
</evidence>